<feature type="compositionally biased region" description="Polar residues" evidence="2">
    <location>
        <begin position="9"/>
        <end position="23"/>
    </location>
</feature>
<feature type="compositionally biased region" description="Low complexity" evidence="2">
    <location>
        <begin position="819"/>
        <end position="840"/>
    </location>
</feature>
<dbReference type="GO" id="GO:0005085">
    <property type="term" value="F:guanyl-nucleotide exchange factor activity"/>
    <property type="evidence" value="ECO:0007669"/>
    <property type="project" value="InterPro"/>
</dbReference>
<dbReference type="EMBL" id="LWDF02000237">
    <property type="protein sequence ID" value="KAE8251639.1"/>
    <property type="molecule type" value="Genomic_DNA"/>
</dbReference>
<sequence>MVDHGGGTSADSSARTAKGSSGHRSLADGDLGLLAMDAPPTPTQATTTATPTAASRAPPAPSPPTTSTLHLTKRQRLLLQRWLLAVGCVTFDLDKGPELEFLAPSLDLTPEEKDNIAFSSFPDTAIFDSGNAVFSWRMRTGQLPLPAQSSMSAPSSAPKRSSSSPQKGDNRRFSATSSKRRHLFGSSTPASQNSNDSPFSSSSASGTHSVTSSGMAIPHPSQSVTRTHSVALCPPPNTNHKLSGASSHGAMHALFKSSDKDRDREKESGRGHFREFVSMLSRSSQQQSSSPNGGTGGSQTTSSEPTSPFENEDGGPVPIATGDDHTPSSVDSTLSSAAVPAALPYIYGHVFFQQRPDPSIRRGYFQKSFVLISHLPLLGLWSRVVEIVGQSMFRALRKAPSTNGQQGVGAGALSSSDWRGAEEVLRMFVDNVAQWPAPGFEDVLELRVLEQSFRVDLSSSRSDQRHQEAEPRIVEGPGKGTVPSLAGHANKNGAANTNMRQGIGVLGEGAKEVLDAVSPRVALSETFKGDIFADLWLLWECLLIGEPIVVLGPEPCAASTSVWLLKSLIQPLQLGVDWRPYFHLNDRDFSNIVPATAISASASHHEEEPTAGNHPPPAKMGLLGVSNPFFTQCASCTDWTLLRVDGCSDAKIERPSAEVARMLLPASSSMASSSSYTNGKHGGAPGGEGGGGAGWGVGKGNKVGHSGGAAPAQYAPGLSSRRKRRVSRDRGLMKVLLDLSKEGRDTEASVLIRAHFVDLTRKFLAPLDGFFAKLVAQRTMGPSVADSSGAIPAFDQQAFLTFLKASGSPLPIKSRGMNLPSLGVTSGSSSGSGPANGGVSNHHHHHLHLHLHLHHHHVGTSNSSTAPSSATSSSSPSSSPANVAPASVGGSSTTRASLYLDFIRGPNFGLWWTGKWREVEWERSTFLLEEALKVVVVEKKKGSAEMDRRRLEETLALSEKMLSVDVAPHTFGGEKWFQPTYERVGEEMNGGLPGSMQEGGREREQQLSLDEDLGMGMMRQGSKISTSSSAISKSNNLDVGVGSKNTPLVFPPPSSGLPTRTDNTRHVFSAGAEDSNGSGPVMDSAALVGLYLSCADERSQVVLRRLVEVQRRARNVLGQ</sequence>
<feature type="region of interest" description="Disordered" evidence="2">
    <location>
        <begin position="459"/>
        <end position="481"/>
    </location>
</feature>
<evidence type="ECO:0000313" key="4">
    <source>
        <dbReference type="Proteomes" id="UP000077521"/>
    </source>
</evidence>
<feature type="region of interest" description="Disordered" evidence="2">
    <location>
        <begin position="279"/>
        <end position="333"/>
    </location>
</feature>
<comment type="similarity">
    <text evidence="1">Belongs to the DENND6 family.</text>
</comment>
<comment type="caution">
    <text evidence="3">The sequence shown here is derived from an EMBL/GenBank/DDBJ whole genome shotgun (WGS) entry which is preliminary data.</text>
</comment>
<dbReference type="InterPro" id="IPR037516">
    <property type="entry name" value="Tripartite_DENN"/>
</dbReference>
<dbReference type="GO" id="GO:0055037">
    <property type="term" value="C:recycling endosome"/>
    <property type="evidence" value="ECO:0007669"/>
    <property type="project" value="TreeGrafter"/>
</dbReference>
<evidence type="ECO:0000313" key="3">
    <source>
        <dbReference type="EMBL" id="KAE8251639.1"/>
    </source>
</evidence>
<feature type="region of interest" description="Disordered" evidence="2">
    <location>
        <begin position="1"/>
        <end position="69"/>
    </location>
</feature>
<evidence type="ECO:0000256" key="1">
    <source>
        <dbReference type="ARBA" id="ARBA00007159"/>
    </source>
</evidence>
<feature type="compositionally biased region" description="Low complexity" evidence="2">
    <location>
        <begin position="191"/>
        <end position="213"/>
    </location>
</feature>
<feature type="compositionally biased region" description="Gly residues" evidence="2">
    <location>
        <begin position="680"/>
        <end position="707"/>
    </location>
</feature>
<dbReference type="PANTHER" id="PTHR13677:SF0">
    <property type="entry name" value="LD41638P"/>
    <property type="match status" value="1"/>
</dbReference>
<reference evidence="3" key="2">
    <citation type="journal article" date="2019" name="IMA Fungus">
        <title>Genome sequencing and comparison of five Tilletia species to identify candidate genes for the detection of regulated species infecting wheat.</title>
        <authorList>
            <person name="Nguyen H.D.T."/>
            <person name="Sultana T."/>
            <person name="Kesanakurti P."/>
            <person name="Hambleton S."/>
        </authorList>
    </citation>
    <scope>NUCLEOTIDE SEQUENCE</scope>
    <source>
        <strain evidence="3">DAOMC 236416</strain>
    </source>
</reference>
<dbReference type="AlphaFoldDB" id="A0A177TBR1"/>
<gene>
    <name evidence="3" type="ORF">A4X13_0g3904</name>
</gene>
<feature type="compositionally biased region" description="Basic residues" evidence="2">
    <location>
        <begin position="841"/>
        <end position="858"/>
    </location>
</feature>
<feature type="compositionally biased region" description="Low complexity" evidence="2">
    <location>
        <begin position="861"/>
        <end position="888"/>
    </location>
</feature>
<keyword evidence="4" id="KW-1185">Reference proteome</keyword>
<dbReference type="Proteomes" id="UP000077521">
    <property type="component" value="Unassembled WGS sequence"/>
</dbReference>
<dbReference type="InterPro" id="IPR024224">
    <property type="entry name" value="DENND6"/>
</dbReference>
<proteinExistence type="inferred from homology"/>
<feature type="compositionally biased region" description="Low complexity" evidence="2">
    <location>
        <begin position="145"/>
        <end position="165"/>
    </location>
</feature>
<dbReference type="PROSITE" id="PS50211">
    <property type="entry name" value="DENN"/>
    <property type="match status" value="1"/>
</dbReference>
<dbReference type="PANTHER" id="PTHR13677">
    <property type="entry name" value="LD41638P"/>
    <property type="match status" value="1"/>
</dbReference>
<feature type="compositionally biased region" description="Low complexity" evidence="2">
    <location>
        <begin position="281"/>
        <end position="308"/>
    </location>
</feature>
<feature type="region of interest" description="Disordered" evidence="2">
    <location>
        <begin position="819"/>
        <end position="890"/>
    </location>
</feature>
<organism evidence="3 4">
    <name type="scientific">Tilletia indica</name>
    <dbReference type="NCBI Taxonomy" id="43049"/>
    <lineage>
        <taxon>Eukaryota</taxon>
        <taxon>Fungi</taxon>
        <taxon>Dikarya</taxon>
        <taxon>Basidiomycota</taxon>
        <taxon>Ustilaginomycotina</taxon>
        <taxon>Exobasidiomycetes</taxon>
        <taxon>Tilletiales</taxon>
        <taxon>Tilletiaceae</taxon>
        <taxon>Tilletia</taxon>
    </lineage>
</organism>
<protein>
    <submittedName>
        <fullName evidence="3">Uncharacterized protein</fullName>
    </submittedName>
</protein>
<evidence type="ECO:0000256" key="2">
    <source>
        <dbReference type="SAM" id="MobiDB-lite"/>
    </source>
</evidence>
<reference evidence="3" key="1">
    <citation type="submission" date="2016-04" db="EMBL/GenBank/DDBJ databases">
        <authorList>
            <person name="Nguyen H.D."/>
            <person name="Samba Siva P."/>
            <person name="Cullis J."/>
            <person name="Levesque C.A."/>
            <person name="Hambleton S."/>
        </authorList>
    </citation>
    <scope>NUCLEOTIDE SEQUENCE</scope>
    <source>
        <strain evidence="3">DAOMC 236416</strain>
    </source>
</reference>
<feature type="compositionally biased region" description="Basic and acidic residues" evidence="2">
    <location>
        <begin position="462"/>
        <end position="473"/>
    </location>
</feature>
<accession>A0A177TBR1</accession>
<feature type="compositionally biased region" description="Low complexity" evidence="2">
    <location>
        <begin position="43"/>
        <end position="57"/>
    </location>
</feature>
<name>A0A177TBR1_9BASI</name>
<feature type="region of interest" description="Disordered" evidence="2">
    <location>
        <begin position="145"/>
        <end position="247"/>
    </location>
</feature>
<feature type="region of interest" description="Disordered" evidence="2">
    <location>
        <begin position="671"/>
        <end position="726"/>
    </location>
</feature>